<accession>A0A543JAK9</accession>
<dbReference type="OrthoDB" id="3631190at2"/>
<reference evidence="1 2" key="1">
    <citation type="submission" date="2019-06" db="EMBL/GenBank/DDBJ databases">
        <title>Sequencing the genomes of 1000 actinobacteria strains.</title>
        <authorList>
            <person name="Klenk H.-P."/>
        </authorList>
    </citation>
    <scope>NUCLEOTIDE SEQUENCE [LARGE SCALE GENOMIC DNA]</scope>
    <source>
        <strain evidence="1 2">DSM 45456</strain>
    </source>
</reference>
<protein>
    <submittedName>
        <fullName evidence="1">Uncharacterized protein</fullName>
    </submittedName>
</protein>
<evidence type="ECO:0000313" key="2">
    <source>
        <dbReference type="Proteomes" id="UP000316628"/>
    </source>
</evidence>
<keyword evidence="2" id="KW-1185">Reference proteome</keyword>
<gene>
    <name evidence="1" type="ORF">FHX81_2178</name>
</gene>
<dbReference type="AlphaFoldDB" id="A0A543JAK9"/>
<organism evidence="1 2">
    <name type="scientific">Saccharothrix saharensis</name>
    <dbReference type="NCBI Taxonomy" id="571190"/>
    <lineage>
        <taxon>Bacteria</taxon>
        <taxon>Bacillati</taxon>
        <taxon>Actinomycetota</taxon>
        <taxon>Actinomycetes</taxon>
        <taxon>Pseudonocardiales</taxon>
        <taxon>Pseudonocardiaceae</taxon>
        <taxon>Saccharothrix</taxon>
    </lineage>
</organism>
<proteinExistence type="predicted"/>
<evidence type="ECO:0000313" key="1">
    <source>
        <dbReference type="EMBL" id="TQM79867.1"/>
    </source>
</evidence>
<dbReference type="RefSeq" id="WP_141977465.1">
    <property type="nucleotide sequence ID" value="NZ_VFPP01000001.1"/>
</dbReference>
<dbReference type="EMBL" id="VFPP01000001">
    <property type="protein sequence ID" value="TQM79867.1"/>
    <property type="molecule type" value="Genomic_DNA"/>
</dbReference>
<dbReference type="PROSITE" id="PS51318">
    <property type="entry name" value="TAT"/>
    <property type="match status" value="1"/>
</dbReference>
<comment type="caution">
    <text evidence="1">The sequence shown here is derived from an EMBL/GenBank/DDBJ whole genome shotgun (WGS) entry which is preliminary data.</text>
</comment>
<name>A0A543JAK9_9PSEU</name>
<dbReference type="InterPro" id="IPR006311">
    <property type="entry name" value="TAT_signal"/>
</dbReference>
<dbReference type="Proteomes" id="UP000316628">
    <property type="component" value="Unassembled WGS sequence"/>
</dbReference>
<sequence length="218" mass="22425">MSEPTEDATRLGRRRFLAITGGLVAAASIGVAIAPGASAAPPANAPARPDALAAFPVEGSNASVTLLSGPAAVVLLHVARRYHYEVATLRAGDITGYAEPPAGTPFEADYRSGTAIAVHAARYPAGATGGLFPHELAVVRDILAECEGVVRWGGDSRKTPKEGHFRLDVKPGDPALARVAAKVGGWAGEPGRAAPADPFTPGRRRAAERLAERQIATG</sequence>